<dbReference type="AlphaFoldDB" id="A0A3N3E0B9"/>
<proteinExistence type="predicted"/>
<dbReference type="Proteomes" id="UP000278792">
    <property type="component" value="Unassembled WGS sequence"/>
</dbReference>
<accession>A0A3N3E0B9</accession>
<sequence>MGKCNCFEETLGKIKGHLESQLPVGATEFNASWKGAALFFSGDRVPVNPEIAYQYRAMRRKQTPAKNLTKKTVGIMCSYCPFCGRKLGEQQA</sequence>
<evidence type="ECO:0000313" key="1">
    <source>
        <dbReference type="EMBL" id="ROV60184.1"/>
    </source>
</evidence>
<name>A0A3N3E0B9_9VIBR</name>
<organism evidence="1 2">
    <name type="scientific">Vibrio ponticus</name>
    <dbReference type="NCBI Taxonomy" id="265668"/>
    <lineage>
        <taxon>Bacteria</taxon>
        <taxon>Pseudomonadati</taxon>
        <taxon>Pseudomonadota</taxon>
        <taxon>Gammaproteobacteria</taxon>
        <taxon>Vibrionales</taxon>
        <taxon>Vibrionaceae</taxon>
        <taxon>Vibrio</taxon>
    </lineage>
</organism>
<dbReference type="RefSeq" id="WP_123782016.1">
    <property type="nucleotide sequence ID" value="NZ_RKIK01000025.1"/>
</dbReference>
<gene>
    <name evidence="1" type="ORF">EGH82_10290</name>
</gene>
<reference evidence="1 2" key="1">
    <citation type="submission" date="2018-11" db="EMBL/GenBank/DDBJ databases">
        <title>Vibrio ponticus strain CAIM 1751 pathogenic for the snapper Lutjanus guttatus.</title>
        <authorList>
            <person name="Soto-Rodriguez S."/>
            <person name="Lozano-Olvera R."/>
            <person name="Gomez-Gil B."/>
        </authorList>
    </citation>
    <scope>NUCLEOTIDE SEQUENCE [LARGE SCALE GENOMIC DNA]</scope>
    <source>
        <strain evidence="1 2">CAIM 1751</strain>
    </source>
</reference>
<dbReference type="EMBL" id="RKIK01000025">
    <property type="protein sequence ID" value="ROV60184.1"/>
    <property type="molecule type" value="Genomic_DNA"/>
</dbReference>
<protein>
    <submittedName>
        <fullName evidence="1">Uncharacterized protein</fullName>
    </submittedName>
</protein>
<comment type="caution">
    <text evidence="1">The sequence shown here is derived from an EMBL/GenBank/DDBJ whole genome shotgun (WGS) entry which is preliminary data.</text>
</comment>
<evidence type="ECO:0000313" key="2">
    <source>
        <dbReference type="Proteomes" id="UP000278792"/>
    </source>
</evidence>